<dbReference type="SMART" id="SM00415">
    <property type="entry name" value="HSF"/>
    <property type="match status" value="1"/>
</dbReference>
<evidence type="ECO:0000313" key="7">
    <source>
        <dbReference type="EMBL" id="RMB89881.1"/>
    </source>
</evidence>
<dbReference type="EMBL" id="QRBI01000267">
    <property type="protein sequence ID" value="RMB89881.1"/>
    <property type="molecule type" value="Genomic_DNA"/>
</dbReference>
<comment type="subcellular location">
    <subcellularLocation>
        <location evidence="1">Nucleus</location>
    </subcellularLocation>
</comment>
<dbReference type="InterPro" id="IPR036388">
    <property type="entry name" value="WH-like_DNA-bd_sf"/>
</dbReference>
<accession>A0A3M0IKG3</accession>
<dbReference type="Gene3D" id="1.10.10.10">
    <property type="entry name" value="Winged helix-like DNA-binding domain superfamily/Winged helix DNA-binding domain"/>
    <property type="match status" value="1"/>
</dbReference>
<evidence type="ECO:0000256" key="1">
    <source>
        <dbReference type="ARBA" id="ARBA00004123"/>
    </source>
</evidence>
<comment type="caution">
    <text evidence="7">The sequence shown here is derived from an EMBL/GenBank/DDBJ whole genome shotgun (WGS) entry which is preliminary data.</text>
</comment>
<evidence type="ECO:0000256" key="5">
    <source>
        <dbReference type="RuleBase" id="RU004020"/>
    </source>
</evidence>
<dbReference type="SUPFAM" id="SSF46785">
    <property type="entry name" value="Winged helix' DNA-binding domain"/>
    <property type="match status" value="1"/>
</dbReference>
<organism evidence="7 8">
    <name type="scientific">Hirundo rustica rustica</name>
    <dbReference type="NCBI Taxonomy" id="333673"/>
    <lineage>
        <taxon>Eukaryota</taxon>
        <taxon>Metazoa</taxon>
        <taxon>Chordata</taxon>
        <taxon>Craniata</taxon>
        <taxon>Vertebrata</taxon>
        <taxon>Euteleostomi</taxon>
        <taxon>Archelosauria</taxon>
        <taxon>Archosauria</taxon>
        <taxon>Dinosauria</taxon>
        <taxon>Saurischia</taxon>
        <taxon>Theropoda</taxon>
        <taxon>Coelurosauria</taxon>
        <taxon>Aves</taxon>
        <taxon>Neognathae</taxon>
        <taxon>Neoaves</taxon>
        <taxon>Telluraves</taxon>
        <taxon>Australaves</taxon>
        <taxon>Passeriformes</taxon>
        <taxon>Sylvioidea</taxon>
        <taxon>Hirundinidae</taxon>
        <taxon>Hirundo</taxon>
    </lineage>
</organism>
<dbReference type="OrthoDB" id="9950135at2759"/>
<dbReference type="AlphaFoldDB" id="A0A3M0IKG3"/>
<proteinExistence type="inferred from homology"/>
<dbReference type="GO" id="GO:0005634">
    <property type="term" value="C:nucleus"/>
    <property type="evidence" value="ECO:0007669"/>
    <property type="project" value="UniProtKB-SubCell"/>
</dbReference>
<name>A0A3M0IKG3_HIRRU</name>
<evidence type="ECO:0000256" key="2">
    <source>
        <dbReference type="ARBA" id="ARBA00006403"/>
    </source>
</evidence>
<dbReference type="GO" id="GO:0003700">
    <property type="term" value="F:DNA-binding transcription factor activity"/>
    <property type="evidence" value="ECO:0007669"/>
    <property type="project" value="InterPro"/>
</dbReference>
<dbReference type="Pfam" id="PF00447">
    <property type="entry name" value="HSF_DNA-bind"/>
    <property type="match status" value="1"/>
</dbReference>
<keyword evidence="3" id="KW-0238">DNA-binding</keyword>
<dbReference type="GO" id="GO:0043565">
    <property type="term" value="F:sequence-specific DNA binding"/>
    <property type="evidence" value="ECO:0007669"/>
    <property type="project" value="InterPro"/>
</dbReference>
<protein>
    <recommendedName>
        <fullName evidence="6">HSF-type DNA-binding domain-containing protein</fullName>
    </recommendedName>
</protein>
<evidence type="ECO:0000259" key="6">
    <source>
        <dbReference type="SMART" id="SM00415"/>
    </source>
</evidence>
<evidence type="ECO:0000256" key="3">
    <source>
        <dbReference type="ARBA" id="ARBA00023125"/>
    </source>
</evidence>
<keyword evidence="8" id="KW-1185">Reference proteome</keyword>
<keyword evidence="4" id="KW-0539">Nucleus</keyword>
<dbReference type="Proteomes" id="UP000269221">
    <property type="component" value="Unassembled WGS sequence"/>
</dbReference>
<dbReference type="InterPro" id="IPR036390">
    <property type="entry name" value="WH_DNA-bd_sf"/>
</dbReference>
<feature type="domain" description="HSF-type DNA-binding" evidence="6">
    <location>
        <begin position="14"/>
        <end position="120"/>
    </location>
</feature>
<sequence>MDAMAQLPLPAGLGAGTFPAKLWSLVNDPRVRSLRWDSEARGLLVDRSLFERELLRPGGAQGPAPHAFRATQFRSFVRQLYRYGFRKAHANRLSQPPLPLLFQPLAHKLQVHLLPGPPAQPQARAGPLPDTSAVAAMLAAPRRLKLQEPLHTAPGDAQPATPGLSVQGRGLHSIILLPPSQLGLGVSSRCCQSSWGWARSGTAPTFPSLGHHPAGSSKVPLSDITVLYSAARNNGLSWSLWQKVPGETRGRPLAFWSRSYRGSKANSTPTEKEILAPCEGVQAASEVTGTEAQLLLAPRLPVLGWIFNGRVPSTPHATDATWSKWIALITQRPHWKLKSPSHFGDNYKLAGR</sequence>
<dbReference type="InterPro" id="IPR000232">
    <property type="entry name" value="HSF_DNA-bd"/>
</dbReference>
<evidence type="ECO:0000256" key="4">
    <source>
        <dbReference type="ARBA" id="ARBA00023242"/>
    </source>
</evidence>
<gene>
    <name evidence="7" type="ORF">DUI87_33745</name>
</gene>
<evidence type="ECO:0000313" key="8">
    <source>
        <dbReference type="Proteomes" id="UP000269221"/>
    </source>
</evidence>
<reference evidence="7 8" key="1">
    <citation type="submission" date="2018-07" db="EMBL/GenBank/DDBJ databases">
        <title>A high quality draft genome assembly of the barn swallow (H. rustica rustica).</title>
        <authorList>
            <person name="Formenti G."/>
            <person name="Chiara M."/>
            <person name="Poveda L."/>
            <person name="Francoijs K.-J."/>
            <person name="Bonisoli-Alquati A."/>
            <person name="Canova L."/>
            <person name="Gianfranceschi L."/>
            <person name="Horner D.S."/>
            <person name="Saino N."/>
        </authorList>
    </citation>
    <scope>NUCLEOTIDE SEQUENCE [LARGE SCALE GENOMIC DNA]</scope>
    <source>
        <strain evidence="7">Chelidonia</strain>
        <tissue evidence="7">Blood</tissue>
    </source>
</reference>
<comment type="similarity">
    <text evidence="2 5">Belongs to the HSF family.</text>
</comment>